<keyword evidence="7" id="KW-1185">Reference proteome</keyword>
<dbReference type="InterPro" id="IPR050437">
    <property type="entry name" value="Ribos_protein_bS1-like"/>
</dbReference>
<dbReference type="SMART" id="SM00316">
    <property type="entry name" value="S1"/>
    <property type="match status" value="4"/>
</dbReference>
<dbReference type="GO" id="GO:0003735">
    <property type="term" value="F:structural constituent of ribosome"/>
    <property type="evidence" value="ECO:0007669"/>
    <property type="project" value="TreeGrafter"/>
</dbReference>
<feature type="domain" description="S1 motif" evidence="5">
    <location>
        <begin position="25"/>
        <end position="93"/>
    </location>
</feature>
<protein>
    <submittedName>
        <fullName evidence="6">30S ribosomal protein S1</fullName>
    </submittedName>
</protein>
<dbReference type="PROSITE" id="PS50126">
    <property type="entry name" value="S1"/>
    <property type="match status" value="4"/>
</dbReference>
<dbReference type="CDD" id="cd05687">
    <property type="entry name" value="S1_RPS1_repeat_ec1_hs1"/>
    <property type="match status" value="1"/>
</dbReference>
<dbReference type="AlphaFoldDB" id="A0A9J6NVC6"/>
<dbReference type="InterPro" id="IPR012340">
    <property type="entry name" value="NA-bd_OB-fold"/>
</dbReference>
<dbReference type="PRINTS" id="PR00681">
    <property type="entry name" value="RIBOSOMALS1"/>
</dbReference>
<dbReference type="GO" id="GO:0005840">
    <property type="term" value="C:ribosome"/>
    <property type="evidence" value="ECO:0007669"/>
    <property type="project" value="UniProtKB-KW"/>
</dbReference>
<dbReference type="InterPro" id="IPR035104">
    <property type="entry name" value="Ribosomal_protein_S1-like"/>
</dbReference>
<evidence type="ECO:0000256" key="2">
    <source>
        <dbReference type="ARBA" id="ARBA00022980"/>
    </source>
</evidence>
<evidence type="ECO:0000256" key="1">
    <source>
        <dbReference type="ARBA" id="ARBA00006767"/>
    </source>
</evidence>
<dbReference type="EMBL" id="JAGSOJ010000001">
    <property type="protein sequence ID" value="MCM1988418.1"/>
    <property type="molecule type" value="Genomic_DNA"/>
</dbReference>
<evidence type="ECO:0000313" key="6">
    <source>
        <dbReference type="EMBL" id="MCM1988418.1"/>
    </source>
</evidence>
<proteinExistence type="inferred from homology"/>
<gene>
    <name evidence="6" type="primary">rpsA</name>
    <name evidence="6" type="ORF">KDK92_01595</name>
</gene>
<dbReference type="Pfam" id="PF00575">
    <property type="entry name" value="S1"/>
    <property type="match status" value="4"/>
</dbReference>
<dbReference type="SUPFAM" id="SSF50249">
    <property type="entry name" value="Nucleic acid-binding proteins"/>
    <property type="match status" value="4"/>
</dbReference>
<dbReference type="FunFam" id="2.40.50.140:FF:000103">
    <property type="entry name" value="protein RRP5 homolog"/>
    <property type="match status" value="1"/>
</dbReference>
<comment type="function">
    <text evidence="4">Binds mRNA; thus facilitating recognition of the initiation point. It is needed to translate mRNA with a short Shine-Dalgarno (SD) purine-rich sequence.</text>
</comment>
<feature type="domain" description="S1 motif" evidence="5">
    <location>
        <begin position="283"/>
        <end position="352"/>
    </location>
</feature>
<dbReference type="PANTHER" id="PTHR10724:SF7">
    <property type="entry name" value="SMALL RIBOSOMAL SUBUNIT PROTEIN BS1C"/>
    <property type="match status" value="1"/>
</dbReference>
<keyword evidence="3" id="KW-0687">Ribonucleoprotein</keyword>
<dbReference type="GO" id="GO:0003729">
    <property type="term" value="F:mRNA binding"/>
    <property type="evidence" value="ECO:0007669"/>
    <property type="project" value="UniProtKB-ARBA"/>
</dbReference>
<dbReference type="FunFam" id="2.40.50.140:FF:000051">
    <property type="entry name" value="RNA-binding transcriptional accessory protein"/>
    <property type="match status" value="1"/>
</dbReference>
<dbReference type="GO" id="GO:1990904">
    <property type="term" value="C:ribonucleoprotein complex"/>
    <property type="evidence" value="ECO:0007669"/>
    <property type="project" value="UniProtKB-KW"/>
</dbReference>
<evidence type="ECO:0000259" key="5">
    <source>
        <dbReference type="PROSITE" id="PS50126"/>
    </source>
</evidence>
<feature type="domain" description="S1 motif" evidence="5">
    <location>
        <begin position="111"/>
        <end position="177"/>
    </location>
</feature>
<dbReference type="Gene3D" id="2.40.50.140">
    <property type="entry name" value="Nucleic acid-binding proteins"/>
    <property type="match status" value="4"/>
</dbReference>
<organism evidence="6 7">
    <name type="scientific">Oceanirhabdus seepicola</name>
    <dbReference type="NCBI Taxonomy" id="2828781"/>
    <lineage>
        <taxon>Bacteria</taxon>
        <taxon>Bacillati</taxon>
        <taxon>Bacillota</taxon>
        <taxon>Clostridia</taxon>
        <taxon>Eubacteriales</taxon>
        <taxon>Clostridiaceae</taxon>
        <taxon>Oceanirhabdus</taxon>
    </lineage>
</organism>
<dbReference type="GO" id="GO:0005737">
    <property type="term" value="C:cytoplasm"/>
    <property type="evidence" value="ECO:0007669"/>
    <property type="project" value="UniProtKB-ARBA"/>
</dbReference>
<reference evidence="6" key="1">
    <citation type="journal article" date="2021" name="mSystems">
        <title>Bacteria and Archaea Synergistically Convert Glycine Betaine to Biogenic Methane in the Formosa Cold Seep of the South China Sea.</title>
        <authorList>
            <person name="Li L."/>
            <person name="Zhang W."/>
            <person name="Zhang S."/>
            <person name="Song L."/>
            <person name="Sun Q."/>
            <person name="Zhang H."/>
            <person name="Xiang H."/>
            <person name="Dong X."/>
        </authorList>
    </citation>
    <scope>NUCLEOTIDE SEQUENCE</scope>
    <source>
        <strain evidence="6">ZWT</strain>
    </source>
</reference>
<keyword evidence="2 6" id="KW-0689">Ribosomal protein</keyword>
<comment type="similarity">
    <text evidence="1">Belongs to the bacterial ribosomal protein bS1 family.</text>
</comment>
<feature type="domain" description="S1 motif" evidence="5">
    <location>
        <begin position="198"/>
        <end position="266"/>
    </location>
</feature>
<dbReference type="GO" id="GO:0006412">
    <property type="term" value="P:translation"/>
    <property type="evidence" value="ECO:0007669"/>
    <property type="project" value="TreeGrafter"/>
</dbReference>
<comment type="caution">
    <text evidence="6">The sequence shown here is derived from an EMBL/GenBank/DDBJ whole genome shotgun (WGS) entry which is preliminary data.</text>
</comment>
<dbReference type="InterPro" id="IPR003029">
    <property type="entry name" value="S1_domain"/>
</dbReference>
<evidence type="ECO:0000256" key="3">
    <source>
        <dbReference type="ARBA" id="ARBA00023274"/>
    </source>
</evidence>
<dbReference type="CDD" id="cd04465">
    <property type="entry name" value="S1_RPS1_repeat_ec2_hs2"/>
    <property type="match status" value="1"/>
</dbReference>
<accession>A0A9J6NVC6</accession>
<dbReference type="CDD" id="cd05688">
    <property type="entry name" value="S1_RPS1_repeat_ec3"/>
    <property type="match status" value="1"/>
</dbReference>
<name>A0A9J6NVC6_9CLOT</name>
<evidence type="ECO:0000313" key="7">
    <source>
        <dbReference type="Proteomes" id="UP001056429"/>
    </source>
</evidence>
<dbReference type="PANTHER" id="PTHR10724">
    <property type="entry name" value="30S RIBOSOMAL PROTEIN S1"/>
    <property type="match status" value="1"/>
</dbReference>
<dbReference type="RefSeq" id="WP_250857287.1">
    <property type="nucleotide sequence ID" value="NZ_JAGSOJ010000001.1"/>
</dbReference>
<reference evidence="6" key="2">
    <citation type="submission" date="2021-04" db="EMBL/GenBank/DDBJ databases">
        <authorList>
            <person name="Dong X."/>
        </authorList>
    </citation>
    <scope>NUCLEOTIDE SEQUENCE</scope>
    <source>
        <strain evidence="6">ZWT</strain>
    </source>
</reference>
<sequence>MTEQHNDMNNMINEIEASMKRINNGEILEGKVISVNENEAIINIGHMADGILPKNEICSEDIDPREVIKVDDILKVYVVKSKDENGNVLLSKKRAEAVLVWDELEEVMDKDETLTVKVKEVVKGGVVTDIKGVRGFIPASQLSADYVKDLAEFVGVELGVKVIELDKSKKKLVLSRRVIEVEERQEKKKELFATIKAGEKRTGVVTKTAKYGAFVDIGGVDGLVHITELSWKRVKSTDDVVKVGDEVEVYVLSVDNEKGRISLSMKDTMEHPWDKEITTFKTGDIVDAKIVKIMDFGAFAKINEEIEGLIHISQISEERVTNIKEVLNIGDTVQVKIISIDKDSRKIGLSIKEAIEKPVINLDEFNDEDDMQTLGDLFGDKFKNLDLK</sequence>
<evidence type="ECO:0000256" key="4">
    <source>
        <dbReference type="ARBA" id="ARBA00025604"/>
    </source>
</evidence>
<dbReference type="NCBIfam" id="NF005208">
    <property type="entry name" value="PRK06676.1"/>
    <property type="match status" value="1"/>
</dbReference>
<dbReference type="Proteomes" id="UP001056429">
    <property type="component" value="Unassembled WGS sequence"/>
</dbReference>